<reference evidence="1" key="1">
    <citation type="submission" date="2014-09" db="EMBL/GenBank/DDBJ databases">
        <authorList>
            <person name="Magalhaes I.L.F."/>
            <person name="Oliveira U."/>
            <person name="Santos F.R."/>
            <person name="Vidigal T.H.D.A."/>
            <person name="Brescovit A.D."/>
            <person name="Santos A.J."/>
        </authorList>
    </citation>
    <scope>NUCLEOTIDE SEQUENCE</scope>
    <source>
        <tissue evidence="1">Shoot tissue taken approximately 20 cm above the soil surface</tissue>
    </source>
</reference>
<organism evidence="1">
    <name type="scientific">Arundo donax</name>
    <name type="common">Giant reed</name>
    <name type="synonym">Donax arundinaceus</name>
    <dbReference type="NCBI Taxonomy" id="35708"/>
    <lineage>
        <taxon>Eukaryota</taxon>
        <taxon>Viridiplantae</taxon>
        <taxon>Streptophyta</taxon>
        <taxon>Embryophyta</taxon>
        <taxon>Tracheophyta</taxon>
        <taxon>Spermatophyta</taxon>
        <taxon>Magnoliopsida</taxon>
        <taxon>Liliopsida</taxon>
        <taxon>Poales</taxon>
        <taxon>Poaceae</taxon>
        <taxon>PACMAD clade</taxon>
        <taxon>Arundinoideae</taxon>
        <taxon>Arundineae</taxon>
        <taxon>Arundo</taxon>
    </lineage>
</organism>
<proteinExistence type="predicted"/>
<reference evidence="1" key="2">
    <citation type="journal article" date="2015" name="Data Brief">
        <title>Shoot transcriptome of the giant reed, Arundo donax.</title>
        <authorList>
            <person name="Barrero R.A."/>
            <person name="Guerrero F.D."/>
            <person name="Moolhuijzen P."/>
            <person name="Goolsby J.A."/>
            <person name="Tidwell J."/>
            <person name="Bellgard S.E."/>
            <person name="Bellgard M.I."/>
        </authorList>
    </citation>
    <scope>NUCLEOTIDE SEQUENCE</scope>
    <source>
        <tissue evidence="1">Shoot tissue taken approximately 20 cm above the soil surface</tissue>
    </source>
</reference>
<accession>A0A0A8Y1X8</accession>
<sequence length="27" mass="3128">MELIPFHVTVKVLNTLQLQVLKVFGFL</sequence>
<name>A0A0A8Y1X8_ARUDO</name>
<evidence type="ECO:0000313" key="1">
    <source>
        <dbReference type="EMBL" id="JAD19168.1"/>
    </source>
</evidence>
<dbReference type="AlphaFoldDB" id="A0A0A8Y1X8"/>
<dbReference type="EMBL" id="GBRH01278727">
    <property type="protein sequence ID" value="JAD19168.1"/>
    <property type="molecule type" value="Transcribed_RNA"/>
</dbReference>
<protein>
    <submittedName>
        <fullName evidence="1">Uncharacterized protein</fullName>
    </submittedName>
</protein>